<reference evidence="2 3" key="1">
    <citation type="submission" date="2016-12" db="EMBL/GenBank/DDBJ databases">
        <title>Genomic comparison of strains in the 'Actinomyces naeslundii' group.</title>
        <authorList>
            <person name="Mughal S.R."/>
            <person name="Do T."/>
            <person name="Gilbert S.C."/>
            <person name="Witherden E.A."/>
            <person name="Didelot X."/>
            <person name="Beighton D."/>
        </authorList>
    </citation>
    <scope>NUCLEOTIDE SEQUENCE [LARGE SCALE GENOMIC DNA]</scope>
    <source>
        <strain evidence="2 3">R21091</strain>
    </source>
</reference>
<dbReference type="OrthoDB" id="3257977at2"/>
<evidence type="ECO:0000313" key="2">
    <source>
        <dbReference type="EMBL" id="OLO48492.1"/>
    </source>
</evidence>
<dbReference type="EMBL" id="MSKK01000007">
    <property type="protein sequence ID" value="OLO48492.1"/>
    <property type="molecule type" value="Genomic_DNA"/>
</dbReference>
<comment type="caution">
    <text evidence="2">The sequence shown here is derived from an EMBL/GenBank/DDBJ whole genome shotgun (WGS) entry which is preliminary data.</text>
</comment>
<dbReference type="AlphaFoldDB" id="A0A1Q8VK83"/>
<gene>
    <name evidence="2" type="ORF">BKH31_02550</name>
</gene>
<evidence type="ECO:0000313" key="3">
    <source>
        <dbReference type="Proteomes" id="UP000186471"/>
    </source>
</evidence>
<sequence>MTAITTSRPTSQALTPSGESLGRRWLKTVLATALAGILCLVLIGVTRTVSALITGGGTRTGAGQ</sequence>
<name>A0A1Q8VK83_9ACTO</name>
<dbReference type="Proteomes" id="UP000186471">
    <property type="component" value="Unassembled WGS sequence"/>
</dbReference>
<accession>A0A1Q8VK83</accession>
<protein>
    <submittedName>
        <fullName evidence="2">Uncharacterized protein</fullName>
    </submittedName>
</protein>
<dbReference type="RefSeq" id="WP_075410926.1">
    <property type="nucleotide sequence ID" value="NZ_MSKK01000007.1"/>
</dbReference>
<keyword evidence="1" id="KW-0812">Transmembrane</keyword>
<organism evidence="2 3">
    <name type="scientific">Actinomyces oris</name>
    <dbReference type="NCBI Taxonomy" id="544580"/>
    <lineage>
        <taxon>Bacteria</taxon>
        <taxon>Bacillati</taxon>
        <taxon>Actinomycetota</taxon>
        <taxon>Actinomycetes</taxon>
        <taxon>Actinomycetales</taxon>
        <taxon>Actinomycetaceae</taxon>
        <taxon>Actinomyces</taxon>
    </lineage>
</organism>
<evidence type="ECO:0000256" key="1">
    <source>
        <dbReference type="SAM" id="Phobius"/>
    </source>
</evidence>
<proteinExistence type="predicted"/>
<feature type="transmembrane region" description="Helical" evidence="1">
    <location>
        <begin position="25"/>
        <end position="45"/>
    </location>
</feature>
<keyword evidence="1" id="KW-1133">Transmembrane helix</keyword>
<keyword evidence="1" id="KW-0472">Membrane</keyword>